<reference evidence="9" key="1">
    <citation type="journal article" date="2014" name="Proc. Natl. Acad. Sci. U.S.A.">
        <title>Extensive sampling of basidiomycete genomes demonstrates inadequacy of the white-rot/brown-rot paradigm for wood decay fungi.</title>
        <authorList>
            <person name="Riley R."/>
            <person name="Salamov A.A."/>
            <person name="Brown D.W."/>
            <person name="Nagy L.G."/>
            <person name="Floudas D."/>
            <person name="Held B.W."/>
            <person name="Levasseur A."/>
            <person name="Lombard V."/>
            <person name="Morin E."/>
            <person name="Otillar R."/>
            <person name="Lindquist E.A."/>
            <person name="Sun H."/>
            <person name="LaButti K.M."/>
            <person name="Schmutz J."/>
            <person name="Jabbour D."/>
            <person name="Luo H."/>
            <person name="Baker S.E."/>
            <person name="Pisabarro A.G."/>
            <person name="Walton J.D."/>
            <person name="Blanchette R.A."/>
            <person name="Henrissat B."/>
            <person name="Martin F."/>
            <person name="Cullen D."/>
            <person name="Hibbett D.S."/>
            <person name="Grigoriev I.V."/>
        </authorList>
    </citation>
    <scope>NUCLEOTIDE SEQUENCE [LARGE SCALE GENOMIC DNA]</scope>
    <source>
        <strain evidence="9">FD-172 SS1</strain>
    </source>
</reference>
<gene>
    <name evidence="8" type="ORF">BOTBODRAFT_39380</name>
</gene>
<comment type="subcellular location">
    <subcellularLocation>
        <location evidence="1">Membrane</location>
        <topology evidence="1">Single-pass membrane protein</topology>
    </subcellularLocation>
</comment>
<feature type="compositionally biased region" description="Gly residues" evidence="5">
    <location>
        <begin position="321"/>
        <end position="330"/>
    </location>
</feature>
<dbReference type="AlphaFoldDB" id="A0A067LUC5"/>
<name>A0A067LUC5_BOTB1</name>
<dbReference type="EMBL" id="KL198125">
    <property type="protein sequence ID" value="KDQ06724.1"/>
    <property type="molecule type" value="Genomic_DNA"/>
</dbReference>
<evidence type="ECO:0000313" key="9">
    <source>
        <dbReference type="Proteomes" id="UP000027195"/>
    </source>
</evidence>
<evidence type="ECO:0000256" key="2">
    <source>
        <dbReference type="ARBA" id="ARBA00022692"/>
    </source>
</evidence>
<keyword evidence="4 6" id="KW-0472">Membrane</keyword>
<evidence type="ECO:0008006" key="10">
    <source>
        <dbReference type="Google" id="ProtNLM"/>
    </source>
</evidence>
<keyword evidence="7" id="KW-0732">Signal</keyword>
<feature type="transmembrane region" description="Helical" evidence="6">
    <location>
        <begin position="208"/>
        <end position="230"/>
    </location>
</feature>
<dbReference type="OrthoDB" id="2576311at2759"/>
<evidence type="ECO:0000256" key="5">
    <source>
        <dbReference type="SAM" id="MobiDB-lite"/>
    </source>
</evidence>
<sequence>MLGNILSALIAAASCSLLVKAQGITNATCLPAYSWMDNSLGQNACLVAAYISSGCTTGTWTVPALTSLTSSYNPPNGTGVTDCRCSTVEYQLISACVVCQGGTNPAPWLNWATNCPANLISVGTYPHPIPAGTSVPAWAFLDPTVKNTFDVTAALAAANLPETPGGATSSGATTHPFNGPTLTPVAPFPSSVSTPASTGSSSTDHTGAIVGGVVGGVLGLALLCALIFLFMRRSHRTAPAPAPAPDMGMYKPQMPMGSPQQMGSPQMAAYPSPGQNMNYPGSPGSAYLGSAYPHQQYSPPPHVGNPQMPQAYPAPSTRPGGYSGAGEVGY</sequence>
<keyword evidence="9" id="KW-1185">Reference proteome</keyword>
<evidence type="ECO:0000256" key="3">
    <source>
        <dbReference type="ARBA" id="ARBA00022989"/>
    </source>
</evidence>
<dbReference type="GO" id="GO:0071944">
    <property type="term" value="C:cell periphery"/>
    <property type="evidence" value="ECO:0007669"/>
    <property type="project" value="UniProtKB-ARBA"/>
</dbReference>
<feature type="region of interest" description="Disordered" evidence="5">
    <location>
        <begin position="162"/>
        <end position="204"/>
    </location>
</feature>
<proteinExistence type="predicted"/>
<dbReference type="GO" id="GO:0016020">
    <property type="term" value="C:membrane"/>
    <property type="evidence" value="ECO:0007669"/>
    <property type="project" value="UniProtKB-SubCell"/>
</dbReference>
<evidence type="ECO:0000256" key="6">
    <source>
        <dbReference type="SAM" id="Phobius"/>
    </source>
</evidence>
<keyword evidence="3 6" id="KW-1133">Transmembrane helix</keyword>
<evidence type="ECO:0000256" key="1">
    <source>
        <dbReference type="ARBA" id="ARBA00004167"/>
    </source>
</evidence>
<feature type="region of interest" description="Disordered" evidence="5">
    <location>
        <begin position="289"/>
        <end position="330"/>
    </location>
</feature>
<feature type="compositionally biased region" description="Low complexity" evidence="5">
    <location>
        <begin position="190"/>
        <end position="203"/>
    </location>
</feature>
<feature type="chain" id="PRO_5001640862" description="Transmembrane protein" evidence="7">
    <location>
        <begin position="22"/>
        <end position="330"/>
    </location>
</feature>
<evidence type="ECO:0000256" key="7">
    <source>
        <dbReference type="SAM" id="SignalP"/>
    </source>
</evidence>
<evidence type="ECO:0000313" key="8">
    <source>
        <dbReference type="EMBL" id="KDQ06724.1"/>
    </source>
</evidence>
<protein>
    <recommendedName>
        <fullName evidence="10">Transmembrane protein</fullName>
    </recommendedName>
</protein>
<dbReference type="PANTHER" id="PTHR15549">
    <property type="entry name" value="PAIRED IMMUNOGLOBULIN-LIKE TYPE 2 RECEPTOR"/>
    <property type="match status" value="1"/>
</dbReference>
<feature type="compositionally biased region" description="Low complexity" evidence="5">
    <location>
        <begin position="165"/>
        <end position="174"/>
    </location>
</feature>
<dbReference type="InParanoid" id="A0A067LUC5"/>
<dbReference type="PANTHER" id="PTHR15549:SF30">
    <property type="entry name" value="MID2 DOMAIN-CONTAINING PROTEIN"/>
    <property type="match status" value="1"/>
</dbReference>
<keyword evidence="2 6" id="KW-0812">Transmembrane</keyword>
<evidence type="ECO:0000256" key="4">
    <source>
        <dbReference type="ARBA" id="ARBA00023136"/>
    </source>
</evidence>
<accession>A0A067LUC5</accession>
<dbReference type="HOGENOM" id="CLU_053888_2_0_1"/>
<dbReference type="Proteomes" id="UP000027195">
    <property type="component" value="Unassembled WGS sequence"/>
</dbReference>
<feature type="signal peptide" evidence="7">
    <location>
        <begin position="1"/>
        <end position="21"/>
    </location>
</feature>
<organism evidence="8 9">
    <name type="scientific">Botryobasidium botryosum (strain FD-172 SS1)</name>
    <dbReference type="NCBI Taxonomy" id="930990"/>
    <lineage>
        <taxon>Eukaryota</taxon>
        <taxon>Fungi</taxon>
        <taxon>Dikarya</taxon>
        <taxon>Basidiomycota</taxon>
        <taxon>Agaricomycotina</taxon>
        <taxon>Agaricomycetes</taxon>
        <taxon>Cantharellales</taxon>
        <taxon>Botryobasidiaceae</taxon>
        <taxon>Botryobasidium</taxon>
    </lineage>
</organism>
<dbReference type="InterPro" id="IPR051694">
    <property type="entry name" value="Immunoregulatory_rcpt-like"/>
</dbReference>